<keyword evidence="1" id="KW-0472">Membrane</keyword>
<proteinExistence type="predicted"/>
<dbReference type="EMBL" id="JBDKWZ010000023">
    <property type="protein sequence ID" value="MEN7551543.1"/>
    <property type="molecule type" value="Genomic_DNA"/>
</dbReference>
<keyword evidence="1" id="KW-0812">Transmembrane</keyword>
<dbReference type="Proteomes" id="UP001403385">
    <property type="component" value="Unassembled WGS sequence"/>
</dbReference>
<gene>
    <name evidence="2" type="ORF">AAG747_26745</name>
</gene>
<evidence type="ECO:0000313" key="3">
    <source>
        <dbReference type="Proteomes" id="UP001403385"/>
    </source>
</evidence>
<reference evidence="2 3" key="1">
    <citation type="submission" date="2024-04" db="EMBL/GenBank/DDBJ databases">
        <title>Novel genus in family Flammeovirgaceae.</title>
        <authorList>
            <person name="Nguyen T.H."/>
            <person name="Vuong T.Q."/>
            <person name="Le H."/>
            <person name="Kim S.-G."/>
        </authorList>
    </citation>
    <scope>NUCLEOTIDE SEQUENCE [LARGE SCALE GENOMIC DNA]</scope>
    <source>
        <strain evidence="2 3">JCM 23209</strain>
    </source>
</reference>
<organism evidence="2 3">
    <name type="scientific">Rapidithrix thailandica</name>
    <dbReference type="NCBI Taxonomy" id="413964"/>
    <lineage>
        <taxon>Bacteria</taxon>
        <taxon>Pseudomonadati</taxon>
        <taxon>Bacteroidota</taxon>
        <taxon>Cytophagia</taxon>
        <taxon>Cytophagales</taxon>
        <taxon>Flammeovirgaceae</taxon>
        <taxon>Rapidithrix</taxon>
    </lineage>
</organism>
<protein>
    <submittedName>
        <fullName evidence="2">Uncharacterized protein</fullName>
    </submittedName>
</protein>
<dbReference type="RefSeq" id="WP_346824324.1">
    <property type="nucleotide sequence ID" value="NZ_JBDKWZ010000023.1"/>
</dbReference>
<evidence type="ECO:0000313" key="2">
    <source>
        <dbReference type="EMBL" id="MEN7551543.1"/>
    </source>
</evidence>
<name>A0AAW9SCB0_9BACT</name>
<dbReference type="AlphaFoldDB" id="A0AAW9SCB0"/>
<accession>A0AAW9SCB0</accession>
<feature type="transmembrane region" description="Helical" evidence="1">
    <location>
        <begin position="26"/>
        <end position="45"/>
    </location>
</feature>
<keyword evidence="3" id="KW-1185">Reference proteome</keyword>
<keyword evidence="1" id="KW-1133">Transmembrane helix</keyword>
<comment type="caution">
    <text evidence="2">The sequence shown here is derived from an EMBL/GenBank/DDBJ whole genome shotgun (WGS) entry which is preliminary data.</text>
</comment>
<evidence type="ECO:0000256" key="1">
    <source>
        <dbReference type="SAM" id="Phobius"/>
    </source>
</evidence>
<sequence length="77" mass="9014">MGLWSMSIAICLGYEMVEKFWWSHQAMIEFFTGGILALLLSRVALYWSKEWLRYYTDKNRYSSDNDTGKCCCLEGPV</sequence>